<keyword evidence="11 17" id="KW-1133">Transmembrane helix</keyword>
<dbReference type="EMBL" id="JAJSON010000016">
    <property type="protein sequence ID" value="MCG9971204.1"/>
    <property type="molecule type" value="Genomic_DNA"/>
</dbReference>
<keyword evidence="10 21" id="KW-0547">Nucleotide-binding</keyword>
<dbReference type="PRINTS" id="PR00344">
    <property type="entry name" value="BCTRLSENSOR"/>
</dbReference>
<dbReference type="Pfam" id="PF02518">
    <property type="entry name" value="HATPase_c"/>
    <property type="match status" value="1"/>
</dbReference>
<keyword evidence="9" id="KW-0418">Kinase</keyword>
<dbReference type="InterPro" id="IPR001789">
    <property type="entry name" value="Sig_transdc_resp-reg_receiver"/>
</dbReference>
<evidence type="ECO:0000313" key="22">
    <source>
        <dbReference type="Proteomes" id="UP001139344"/>
    </source>
</evidence>
<evidence type="ECO:0000256" key="7">
    <source>
        <dbReference type="ARBA" id="ARBA00022679"/>
    </source>
</evidence>
<gene>
    <name evidence="21" type="ORF">LU635_06100</name>
</gene>
<dbReference type="GO" id="GO:0005886">
    <property type="term" value="C:plasma membrane"/>
    <property type="evidence" value="ECO:0007669"/>
    <property type="project" value="UniProtKB-SubCell"/>
</dbReference>
<dbReference type="FunFam" id="1.10.287.130:FF:000001">
    <property type="entry name" value="Two-component sensor histidine kinase"/>
    <property type="match status" value="1"/>
</dbReference>
<evidence type="ECO:0000259" key="20">
    <source>
        <dbReference type="PROSITE" id="PS50894"/>
    </source>
</evidence>
<comment type="catalytic activity">
    <reaction evidence="1">
        <text>ATP + protein L-histidine = ADP + protein N-phospho-L-histidine.</text>
        <dbReference type="EC" id="2.7.13.3"/>
    </reaction>
</comment>
<evidence type="ECO:0000256" key="17">
    <source>
        <dbReference type="SAM" id="Phobius"/>
    </source>
</evidence>
<evidence type="ECO:0000256" key="9">
    <source>
        <dbReference type="ARBA" id="ARBA00022777"/>
    </source>
</evidence>
<evidence type="ECO:0000313" key="21">
    <source>
        <dbReference type="EMBL" id="MCG9971204.1"/>
    </source>
</evidence>
<dbReference type="GO" id="GO:0005524">
    <property type="term" value="F:ATP binding"/>
    <property type="evidence" value="ECO:0007669"/>
    <property type="project" value="UniProtKB-KW"/>
</dbReference>
<keyword evidence="12" id="KW-0902">Two-component regulatory system</keyword>
<dbReference type="PROSITE" id="PS50109">
    <property type="entry name" value="HIS_KIN"/>
    <property type="match status" value="1"/>
</dbReference>
<dbReference type="SMART" id="SM00387">
    <property type="entry name" value="HATPase_c"/>
    <property type="match status" value="1"/>
</dbReference>
<dbReference type="Gene3D" id="1.20.120.160">
    <property type="entry name" value="HPT domain"/>
    <property type="match status" value="1"/>
</dbReference>
<keyword evidence="13 17" id="KW-0472">Membrane</keyword>
<feature type="domain" description="Histidine kinase" evidence="18">
    <location>
        <begin position="322"/>
        <end position="543"/>
    </location>
</feature>
<name>A0A9X2A581_9FLAO</name>
<dbReference type="SUPFAM" id="SSF47226">
    <property type="entry name" value="Histidine-containing phosphotransfer domain, HPT domain"/>
    <property type="match status" value="1"/>
</dbReference>
<evidence type="ECO:0000256" key="8">
    <source>
        <dbReference type="ARBA" id="ARBA00022692"/>
    </source>
</evidence>
<dbReference type="InterPro" id="IPR011006">
    <property type="entry name" value="CheY-like_superfamily"/>
</dbReference>
<evidence type="ECO:0000256" key="15">
    <source>
        <dbReference type="PROSITE-ProRule" id="PRU00169"/>
    </source>
</evidence>
<evidence type="ECO:0000256" key="16">
    <source>
        <dbReference type="SAM" id="Coils"/>
    </source>
</evidence>
<dbReference type="Pfam" id="PF00072">
    <property type="entry name" value="Response_reg"/>
    <property type="match status" value="1"/>
</dbReference>
<evidence type="ECO:0000256" key="13">
    <source>
        <dbReference type="ARBA" id="ARBA00023136"/>
    </source>
</evidence>
<evidence type="ECO:0000256" key="3">
    <source>
        <dbReference type="ARBA" id="ARBA00012438"/>
    </source>
</evidence>
<dbReference type="Gene3D" id="1.10.287.130">
    <property type="match status" value="1"/>
</dbReference>
<comment type="caution">
    <text evidence="21">The sequence shown here is derived from an EMBL/GenBank/DDBJ whole genome shotgun (WGS) entry which is preliminary data.</text>
</comment>
<comment type="subcellular location">
    <subcellularLocation>
        <location evidence="2">Cell inner membrane</location>
        <topology evidence="2">Multi-pass membrane protein</topology>
    </subcellularLocation>
</comment>
<reference evidence="21" key="1">
    <citation type="submission" date="2021-12" db="EMBL/GenBank/DDBJ databases">
        <title>Description of Gramella crocea sp. nov., a new bacterium isolated from activated sludge.</title>
        <authorList>
            <person name="Zhang X."/>
        </authorList>
    </citation>
    <scope>NUCLEOTIDE SEQUENCE</scope>
    <source>
        <strain evidence="21">YB25</strain>
    </source>
</reference>
<dbReference type="CDD" id="cd17546">
    <property type="entry name" value="REC_hyHK_CKI1_RcsC-like"/>
    <property type="match status" value="1"/>
</dbReference>
<feature type="transmembrane region" description="Helical" evidence="17">
    <location>
        <begin position="12"/>
        <end position="30"/>
    </location>
</feature>
<feature type="domain" description="HPt" evidence="20">
    <location>
        <begin position="723"/>
        <end position="814"/>
    </location>
</feature>
<keyword evidence="10 21" id="KW-0067">ATP-binding</keyword>
<feature type="modified residue" description="4-aspartylphosphate" evidence="15">
    <location>
        <position position="622"/>
    </location>
</feature>
<dbReference type="InterPro" id="IPR004358">
    <property type="entry name" value="Sig_transdc_His_kin-like_C"/>
</dbReference>
<dbReference type="CDD" id="cd00082">
    <property type="entry name" value="HisKA"/>
    <property type="match status" value="1"/>
</dbReference>
<dbReference type="FunFam" id="3.30.565.10:FF:000010">
    <property type="entry name" value="Sensor histidine kinase RcsC"/>
    <property type="match status" value="1"/>
</dbReference>
<evidence type="ECO:0000256" key="6">
    <source>
        <dbReference type="ARBA" id="ARBA00022553"/>
    </source>
</evidence>
<evidence type="ECO:0000256" key="14">
    <source>
        <dbReference type="PROSITE-ProRule" id="PRU00110"/>
    </source>
</evidence>
<evidence type="ECO:0000256" key="12">
    <source>
        <dbReference type="ARBA" id="ARBA00023012"/>
    </source>
</evidence>
<dbReference type="InterPro" id="IPR036097">
    <property type="entry name" value="HisK_dim/P_sf"/>
</dbReference>
<feature type="modified residue" description="Phosphohistidine" evidence="14">
    <location>
        <position position="762"/>
    </location>
</feature>
<feature type="coiled-coil region" evidence="16">
    <location>
        <begin position="80"/>
        <end position="107"/>
    </location>
</feature>
<dbReference type="GO" id="GO:0000155">
    <property type="term" value="F:phosphorelay sensor kinase activity"/>
    <property type="evidence" value="ECO:0007669"/>
    <property type="project" value="InterPro"/>
</dbReference>
<dbReference type="Gene3D" id="3.30.565.10">
    <property type="entry name" value="Histidine kinase-like ATPase, C-terminal domain"/>
    <property type="match status" value="1"/>
</dbReference>
<keyword evidence="22" id="KW-1185">Reference proteome</keyword>
<dbReference type="RefSeq" id="WP_240097245.1">
    <property type="nucleotide sequence ID" value="NZ_JAJSON010000016.1"/>
</dbReference>
<dbReference type="AlphaFoldDB" id="A0A9X2A581"/>
<dbReference type="Gene3D" id="3.40.50.2300">
    <property type="match status" value="1"/>
</dbReference>
<feature type="domain" description="Response regulatory" evidence="19">
    <location>
        <begin position="573"/>
        <end position="688"/>
    </location>
</feature>
<dbReference type="InterPro" id="IPR008207">
    <property type="entry name" value="Sig_transdc_His_kin_Hpt_dom"/>
</dbReference>
<dbReference type="SUPFAM" id="SSF55874">
    <property type="entry name" value="ATPase domain of HSP90 chaperone/DNA topoisomerase II/histidine kinase"/>
    <property type="match status" value="1"/>
</dbReference>
<evidence type="ECO:0000256" key="1">
    <source>
        <dbReference type="ARBA" id="ARBA00000085"/>
    </source>
</evidence>
<dbReference type="InterPro" id="IPR005467">
    <property type="entry name" value="His_kinase_dom"/>
</dbReference>
<dbReference type="InterPro" id="IPR036641">
    <property type="entry name" value="HPT_dom_sf"/>
</dbReference>
<protein>
    <recommendedName>
        <fullName evidence="3">histidine kinase</fullName>
        <ecNumber evidence="3">2.7.13.3</ecNumber>
    </recommendedName>
</protein>
<evidence type="ECO:0000256" key="5">
    <source>
        <dbReference type="ARBA" id="ARBA00022519"/>
    </source>
</evidence>
<dbReference type="Pfam" id="PF00512">
    <property type="entry name" value="HisKA"/>
    <property type="match status" value="1"/>
</dbReference>
<evidence type="ECO:0000256" key="4">
    <source>
        <dbReference type="ARBA" id="ARBA00022475"/>
    </source>
</evidence>
<organism evidence="21 22">
    <name type="scientific">Christiangramia crocea</name>
    <dbReference type="NCBI Taxonomy" id="2904124"/>
    <lineage>
        <taxon>Bacteria</taxon>
        <taxon>Pseudomonadati</taxon>
        <taxon>Bacteroidota</taxon>
        <taxon>Flavobacteriia</taxon>
        <taxon>Flavobacteriales</taxon>
        <taxon>Flavobacteriaceae</taxon>
        <taxon>Christiangramia</taxon>
    </lineage>
</organism>
<evidence type="ECO:0000259" key="18">
    <source>
        <dbReference type="PROSITE" id="PS50109"/>
    </source>
</evidence>
<dbReference type="SUPFAM" id="SSF52172">
    <property type="entry name" value="CheY-like"/>
    <property type="match status" value="1"/>
</dbReference>
<evidence type="ECO:0000256" key="2">
    <source>
        <dbReference type="ARBA" id="ARBA00004429"/>
    </source>
</evidence>
<dbReference type="EC" id="2.7.13.3" evidence="3"/>
<keyword evidence="6 15" id="KW-0597">Phosphoprotein</keyword>
<evidence type="ECO:0000256" key="11">
    <source>
        <dbReference type="ARBA" id="ARBA00022989"/>
    </source>
</evidence>
<dbReference type="CDD" id="cd16922">
    <property type="entry name" value="HATPase_EvgS-ArcB-TorS-like"/>
    <property type="match status" value="1"/>
</dbReference>
<evidence type="ECO:0000259" key="19">
    <source>
        <dbReference type="PROSITE" id="PS50110"/>
    </source>
</evidence>
<dbReference type="SUPFAM" id="SSF47384">
    <property type="entry name" value="Homodimeric domain of signal transducing histidine kinase"/>
    <property type="match status" value="1"/>
</dbReference>
<dbReference type="Proteomes" id="UP001139344">
    <property type="component" value="Unassembled WGS sequence"/>
</dbReference>
<dbReference type="InterPro" id="IPR003661">
    <property type="entry name" value="HisK_dim/P_dom"/>
</dbReference>
<accession>A0A9X2A581</accession>
<dbReference type="InterPro" id="IPR003594">
    <property type="entry name" value="HATPase_dom"/>
</dbReference>
<feature type="transmembrane region" description="Helical" evidence="17">
    <location>
        <begin position="269"/>
        <end position="289"/>
    </location>
</feature>
<dbReference type="SMART" id="SM00448">
    <property type="entry name" value="REC"/>
    <property type="match status" value="1"/>
</dbReference>
<evidence type="ECO:0000256" key="10">
    <source>
        <dbReference type="ARBA" id="ARBA00022840"/>
    </source>
</evidence>
<proteinExistence type="predicted"/>
<dbReference type="PROSITE" id="PS50110">
    <property type="entry name" value="RESPONSE_REGULATORY"/>
    <property type="match status" value="1"/>
</dbReference>
<keyword evidence="5" id="KW-0997">Cell inner membrane</keyword>
<sequence length="814" mass="93049">MLNSRRSITVKVVAGYVIVAILAGIAVWYIHNQVIAYSEIAQSNTENNQQLILVSEVTTDLNESENTSRRLIQTGDEEELELYNAQIDSIKSKLEKLEASYENIDLEYEADSISKLLDQKTENLKELVALRDSDRNTNYYAKALAELRNIDASFKDYNYENRFRNLKPYQKDVLVKWLEYSREDNAERITTERLDSLVKSVKRVLTDLEFANRQFQNEVIQKENELLNNDMVLNQQLRNVLSSLEKKEREDSVERAELFQSMLDKTSNIVIIGGLIIGVIIIFFIINILGDVTRSQRYRIQLEDAKEFAESLLARREQFMAAITHDLRSPLTTVMGYTDLIRKTDLNEKQKHYLNQIRKSSEFILRLVNDLLDLSKLEAGKMLVEKISFNPRKLIEDTVNNIIPAVKNKEVNIKINTSPETNAQIQSDPFRIKQILANLISNAWKFTEEGSIIISAKLRELHTDEHILEISVKDSGIGISKEMQDNIFEEFSQENSSIEKRFGGSGLGLAITKRLTELLKGEIKVESEPGEGSEFLISIPVKKLSEAREDLEKEENTEEEIIMPEKIENAGMKALIVDDEPGQLSLTVELAKSIGLETSTAVNGKIALEKLQTDDYDIVLTDIQMPVMDGFELIRKIRKNKEFEKLPVIALSGRTDVKGETYNKAGFNNNLLKPYKPAELKKNIAEYLHIKYKSEAEDDSLKNGKLRSENYDLRDIYEFSGRDEEAMHTIIQAFLEGAGSSLNELETAYREKDTDKMGKLAHRMLPMLRQMKANEVVSVLIKMEDHEPVSSTEFEKFRKNIRELMASLEAGTTA</sequence>
<keyword evidence="16" id="KW-0175">Coiled coil</keyword>
<dbReference type="InterPro" id="IPR036890">
    <property type="entry name" value="HATPase_C_sf"/>
</dbReference>
<keyword evidence="8 17" id="KW-0812">Transmembrane</keyword>
<dbReference type="PANTHER" id="PTHR43047">
    <property type="entry name" value="TWO-COMPONENT HISTIDINE PROTEIN KINASE"/>
    <property type="match status" value="1"/>
</dbReference>
<keyword evidence="4" id="KW-1003">Cell membrane</keyword>
<dbReference type="SMART" id="SM00388">
    <property type="entry name" value="HisKA"/>
    <property type="match status" value="1"/>
</dbReference>
<keyword evidence="7" id="KW-0808">Transferase</keyword>
<dbReference type="PROSITE" id="PS50894">
    <property type="entry name" value="HPT"/>
    <property type="match status" value="1"/>
</dbReference>